<name>W4MA56_9BACT</name>
<dbReference type="EMBL" id="AZHX01000488">
    <property type="protein sequence ID" value="ETX07264.1"/>
    <property type="molecule type" value="Genomic_DNA"/>
</dbReference>
<sequence>MRVPSDEHQAEIYFHQAPDITRQQQAKSWELRAATSLARLWQRQNKHQPAYVLHASVFAWFTVGFNAADLQDAGRLLDELNTDMRWLTAL</sequence>
<keyword evidence="2" id="KW-1185">Reference proteome</keyword>
<dbReference type="Proteomes" id="UP000019140">
    <property type="component" value="Unassembled WGS sequence"/>
</dbReference>
<dbReference type="HOGENOM" id="CLU_175361_0_0_7"/>
<dbReference type="AlphaFoldDB" id="W4MA56"/>
<reference evidence="1 2" key="1">
    <citation type="journal article" date="2014" name="Nature">
        <title>An environmental bacterial taxon with a large and distinct metabolic repertoire.</title>
        <authorList>
            <person name="Wilson M.C."/>
            <person name="Mori T."/>
            <person name="Ruckert C."/>
            <person name="Uria A.R."/>
            <person name="Helf M.J."/>
            <person name="Takada K."/>
            <person name="Gernert C."/>
            <person name="Steffens U.A."/>
            <person name="Heycke N."/>
            <person name="Schmitt S."/>
            <person name="Rinke C."/>
            <person name="Helfrich E.J."/>
            <person name="Brachmann A.O."/>
            <person name="Gurgui C."/>
            <person name="Wakimoto T."/>
            <person name="Kracht M."/>
            <person name="Crusemann M."/>
            <person name="Hentschel U."/>
            <person name="Abe I."/>
            <person name="Matsunaga S."/>
            <person name="Kalinowski J."/>
            <person name="Takeyama H."/>
            <person name="Piel J."/>
        </authorList>
    </citation>
    <scope>NUCLEOTIDE SEQUENCE [LARGE SCALE GENOMIC DNA]</scope>
    <source>
        <strain evidence="2">TSY2</strain>
    </source>
</reference>
<dbReference type="PATRIC" id="fig|1429439.4.peg.2099"/>
<comment type="caution">
    <text evidence="1">The sequence shown here is derived from an EMBL/GenBank/DDBJ whole genome shotgun (WGS) entry which is preliminary data.</text>
</comment>
<protein>
    <submittedName>
        <fullName evidence="1">Uncharacterized protein</fullName>
    </submittedName>
</protein>
<proteinExistence type="predicted"/>
<evidence type="ECO:0000313" key="2">
    <source>
        <dbReference type="Proteomes" id="UP000019140"/>
    </source>
</evidence>
<gene>
    <name evidence="1" type="ORF">ETSY2_12215</name>
</gene>
<accession>W4MA56</accession>
<evidence type="ECO:0000313" key="1">
    <source>
        <dbReference type="EMBL" id="ETX07264.1"/>
    </source>
</evidence>
<organism evidence="1 2">
    <name type="scientific">Candidatus Entotheonella gemina</name>
    <dbReference type="NCBI Taxonomy" id="1429439"/>
    <lineage>
        <taxon>Bacteria</taxon>
        <taxon>Pseudomonadati</taxon>
        <taxon>Nitrospinota/Tectimicrobiota group</taxon>
        <taxon>Candidatus Tectimicrobiota</taxon>
        <taxon>Candidatus Entotheonellia</taxon>
        <taxon>Candidatus Entotheonellales</taxon>
        <taxon>Candidatus Entotheonellaceae</taxon>
        <taxon>Candidatus Entotheonella</taxon>
    </lineage>
</organism>